<dbReference type="GO" id="GO:0012505">
    <property type="term" value="C:endomembrane system"/>
    <property type="evidence" value="ECO:0007669"/>
    <property type="project" value="TreeGrafter"/>
</dbReference>
<dbReference type="PANTHER" id="PTHR10281">
    <property type="entry name" value="MEMBRANE-ASSOCIATED PROGESTERONE RECEPTOR COMPONENT-RELATED"/>
    <property type="match status" value="1"/>
</dbReference>
<feature type="compositionally biased region" description="Basic residues" evidence="1">
    <location>
        <begin position="55"/>
        <end position="71"/>
    </location>
</feature>
<proteinExistence type="predicted"/>
<dbReference type="InterPro" id="IPR050577">
    <property type="entry name" value="MAPR/NEUFC/NENF-like"/>
</dbReference>
<evidence type="ECO:0000313" key="5">
    <source>
        <dbReference type="Proteomes" id="UP000708208"/>
    </source>
</evidence>
<keyword evidence="2" id="KW-0472">Membrane</keyword>
<evidence type="ECO:0000259" key="3">
    <source>
        <dbReference type="SMART" id="SM01117"/>
    </source>
</evidence>
<protein>
    <recommendedName>
        <fullName evidence="3">Cytochrome b5 heme-binding domain-containing protein</fullName>
    </recommendedName>
</protein>
<evidence type="ECO:0000256" key="2">
    <source>
        <dbReference type="SAM" id="Phobius"/>
    </source>
</evidence>
<name>A0A8J2LK55_9HEXA</name>
<feature type="region of interest" description="Disordered" evidence="1">
    <location>
        <begin position="27"/>
        <end position="81"/>
    </location>
</feature>
<feature type="region of interest" description="Disordered" evidence="1">
    <location>
        <begin position="139"/>
        <end position="163"/>
    </location>
</feature>
<evidence type="ECO:0000313" key="4">
    <source>
        <dbReference type="EMBL" id="CAG7834639.1"/>
    </source>
</evidence>
<feature type="compositionally biased region" description="Basic and acidic residues" evidence="1">
    <location>
        <begin position="72"/>
        <end position="81"/>
    </location>
</feature>
<keyword evidence="2" id="KW-1133">Transmembrane helix</keyword>
<gene>
    <name evidence="4" type="ORF">AFUS01_LOCUS44121</name>
</gene>
<evidence type="ECO:0000256" key="1">
    <source>
        <dbReference type="SAM" id="MobiDB-lite"/>
    </source>
</evidence>
<keyword evidence="2" id="KW-0812">Transmembrane</keyword>
<feature type="compositionally biased region" description="Basic and acidic residues" evidence="1">
    <location>
        <begin position="27"/>
        <end position="36"/>
    </location>
</feature>
<dbReference type="AlphaFoldDB" id="A0A8J2LK55"/>
<keyword evidence="5" id="KW-1185">Reference proteome</keyword>
<dbReference type="EMBL" id="CAJVCH010570314">
    <property type="protein sequence ID" value="CAG7834639.1"/>
    <property type="molecule type" value="Genomic_DNA"/>
</dbReference>
<dbReference type="Proteomes" id="UP000708208">
    <property type="component" value="Unassembled WGS sequence"/>
</dbReference>
<reference evidence="4" key="1">
    <citation type="submission" date="2021-06" db="EMBL/GenBank/DDBJ databases">
        <authorList>
            <person name="Hodson N. C."/>
            <person name="Mongue J. A."/>
            <person name="Jaron S. K."/>
        </authorList>
    </citation>
    <scope>NUCLEOTIDE SEQUENCE</scope>
</reference>
<organism evidence="4 5">
    <name type="scientific">Allacma fusca</name>
    <dbReference type="NCBI Taxonomy" id="39272"/>
    <lineage>
        <taxon>Eukaryota</taxon>
        <taxon>Metazoa</taxon>
        <taxon>Ecdysozoa</taxon>
        <taxon>Arthropoda</taxon>
        <taxon>Hexapoda</taxon>
        <taxon>Collembola</taxon>
        <taxon>Symphypleona</taxon>
        <taxon>Sminthuridae</taxon>
        <taxon>Allacma</taxon>
    </lineage>
</organism>
<dbReference type="OrthoDB" id="10257697at2759"/>
<dbReference type="InterPro" id="IPR001199">
    <property type="entry name" value="Cyt_B5-like_heme/steroid-bd"/>
</dbReference>
<dbReference type="SMART" id="SM01117">
    <property type="entry name" value="Cyt-b5"/>
    <property type="match status" value="1"/>
</dbReference>
<feature type="domain" description="Cytochrome b5 heme-binding" evidence="3">
    <location>
        <begin position="185"/>
        <end position="277"/>
    </location>
</feature>
<sequence>MLCRDISIISSVLEIGVVVRASGNERKMVRTKKSEDSDLLTEDSGWTSNEEKPAKKPSPKRHTKVMKKSPSRKNESNLKTLDDDTRYPRSVYLFLLFLMSSSIPVMIIMHQICSTGDSFVCTTFRTMLRSVAPGVECVGKRQGSHSPTLKPASGSHSTSEPPEEVEARLSTLSWMKKTIPNARVFSSEEIKYQEGKPFLLVIVGHVFDVTTGSEYYKPGSGYFGFIGQDGSRAFVTGEFNEKGLVDNINDLSNSDYLGLANWIKFYFEKYKFVGYHAGRFFDQEGKQTDYFKKFHNSVVQAELAADVANDILKIFPPCNISWSQNAGSRVWCTKQSGGIKRDWTGYPRQFFETNKEPRCACVHENMLNDPRIRPYPNCDLKSDSCVPPE</sequence>
<feature type="transmembrane region" description="Helical" evidence="2">
    <location>
        <begin position="91"/>
        <end position="112"/>
    </location>
</feature>
<comment type="caution">
    <text evidence="4">The sequence shown here is derived from an EMBL/GenBank/DDBJ whole genome shotgun (WGS) entry which is preliminary data.</text>
</comment>
<dbReference type="PANTHER" id="PTHR10281:SF4">
    <property type="entry name" value="NEUFERRICIN"/>
    <property type="match status" value="1"/>
</dbReference>
<accession>A0A8J2LK55</accession>
<dbReference type="GO" id="GO:0016020">
    <property type="term" value="C:membrane"/>
    <property type="evidence" value="ECO:0007669"/>
    <property type="project" value="TreeGrafter"/>
</dbReference>